<dbReference type="AlphaFoldDB" id="A0A4C1YK31"/>
<evidence type="ECO:0000313" key="3">
    <source>
        <dbReference type="Proteomes" id="UP000299102"/>
    </source>
</evidence>
<protein>
    <submittedName>
        <fullName evidence="2">Uncharacterized protein</fullName>
    </submittedName>
</protein>
<proteinExistence type="predicted"/>
<keyword evidence="3" id="KW-1185">Reference proteome</keyword>
<organism evidence="2 3">
    <name type="scientific">Eumeta variegata</name>
    <name type="common">Bagworm moth</name>
    <name type="synonym">Eumeta japonica</name>
    <dbReference type="NCBI Taxonomy" id="151549"/>
    <lineage>
        <taxon>Eukaryota</taxon>
        <taxon>Metazoa</taxon>
        <taxon>Ecdysozoa</taxon>
        <taxon>Arthropoda</taxon>
        <taxon>Hexapoda</taxon>
        <taxon>Insecta</taxon>
        <taxon>Pterygota</taxon>
        <taxon>Neoptera</taxon>
        <taxon>Endopterygota</taxon>
        <taxon>Lepidoptera</taxon>
        <taxon>Glossata</taxon>
        <taxon>Ditrysia</taxon>
        <taxon>Tineoidea</taxon>
        <taxon>Psychidae</taxon>
        <taxon>Oiketicinae</taxon>
        <taxon>Eumeta</taxon>
    </lineage>
</organism>
<name>A0A4C1YK31_EUMVA</name>
<feature type="region of interest" description="Disordered" evidence="1">
    <location>
        <begin position="171"/>
        <end position="194"/>
    </location>
</feature>
<sequence>MKEVNLCPLFVFAMHREKALSQILQQDIPRCGLIKGDTGRRDRGEWRGPPAHTLLLLRKPRDVFVVRNVPEASCKYWKLTHIYTGKPFVAVCTGSKSNSINRSVPRRALQAIKVAPLLRHTLLQTFYFIMRVLYLPALHTSPVQVMDFPAIVVTDASGIAVSQPIRYVSGRPGDGAPRVRLKNRESSTSGADARTYAPGFDSAIGRRRSRALALEMLRLLTSIVTRLDL</sequence>
<dbReference type="EMBL" id="BGZK01001256">
    <property type="protein sequence ID" value="GBP75633.1"/>
    <property type="molecule type" value="Genomic_DNA"/>
</dbReference>
<evidence type="ECO:0000313" key="2">
    <source>
        <dbReference type="EMBL" id="GBP75633.1"/>
    </source>
</evidence>
<evidence type="ECO:0000256" key="1">
    <source>
        <dbReference type="SAM" id="MobiDB-lite"/>
    </source>
</evidence>
<comment type="caution">
    <text evidence="2">The sequence shown here is derived from an EMBL/GenBank/DDBJ whole genome shotgun (WGS) entry which is preliminary data.</text>
</comment>
<accession>A0A4C1YK31</accession>
<reference evidence="2 3" key="1">
    <citation type="journal article" date="2019" name="Commun. Biol.">
        <title>The bagworm genome reveals a unique fibroin gene that provides high tensile strength.</title>
        <authorList>
            <person name="Kono N."/>
            <person name="Nakamura H."/>
            <person name="Ohtoshi R."/>
            <person name="Tomita M."/>
            <person name="Numata K."/>
            <person name="Arakawa K."/>
        </authorList>
    </citation>
    <scope>NUCLEOTIDE SEQUENCE [LARGE SCALE GENOMIC DNA]</scope>
</reference>
<gene>
    <name evidence="2" type="ORF">EVAR_28844_1</name>
</gene>
<dbReference type="Proteomes" id="UP000299102">
    <property type="component" value="Unassembled WGS sequence"/>
</dbReference>